<reference evidence="4 5" key="1">
    <citation type="journal article" date="2024" name="BMC Biol.">
        <title>Comparative genomics of Ascetosporea gives new insight into the evolutionary basis for animal parasitism in Rhizaria.</title>
        <authorList>
            <person name="Hiltunen Thoren M."/>
            <person name="Onut-Brannstrom I."/>
            <person name="Alfjorden A."/>
            <person name="Peckova H."/>
            <person name="Swords F."/>
            <person name="Hooper C."/>
            <person name="Holzer A.S."/>
            <person name="Bass D."/>
            <person name="Burki F."/>
        </authorList>
    </citation>
    <scope>NUCLEOTIDE SEQUENCE [LARGE SCALE GENOMIC DNA]</scope>
    <source>
        <strain evidence="4">20-A016</strain>
    </source>
</reference>
<accession>A0ABV2AGG4</accession>
<dbReference type="GO" id="GO:0016787">
    <property type="term" value="F:hydrolase activity"/>
    <property type="evidence" value="ECO:0007669"/>
    <property type="project" value="UniProtKB-KW"/>
</dbReference>
<keyword evidence="3" id="KW-0687">Ribonucleoprotein</keyword>
<proteinExistence type="inferred from homology"/>
<organism evidence="4 5">
    <name type="scientific">Bonamia ostreae</name>
    <dbReference type="NCBI Taxonomy" id="126728"/>
    <lineage>
        <taxon>Eukaryota</taxon>
        <taxon>Sar</taxon>
        <taxon>Rhizaria</taxon>
        <taxon>Endomyxa</taxon>
        <taxon>Ascetosporea</taxon>
        <taxon>Haplosporida</taxon>
        <taxon>Bonamia</taxon>
    </lineage>
</organism>
<keyword evidence="4" id="KW-0378">Hydrolase</keyword>
<evidence type="ECO:0000256" key="1">
    <source>
        <dbReference type="ARBA" id="ARBA00010444"/>
    </source>
</evidence>
<dbReference type="Proteomes" id="UP001439008">
    <property type="component" value="Unassembled WGS sequence"/>
</dbReference>
<dbReference type="Pfam" id="PF00833">
    <property type="entry name" value="Ribosomal_S17e"/>
    <property type="match status" value="1"/>
</dbReference>
<dbReference type="InterPro" id="IPR001210">
    <property type="entry name" value="Ribosomal_eS17"/>
</dbReference>
<dbReference type="EMBL" id="JBDODL010000121">
    <property type="protein sequence ID" value="MES1918769.1"/>
    <property type="molecule type" value="Genomic_DNA"/>
</dbReference>
<dbReference type="InterPro" id="IPR036401">
    <property type="entry name" value="Ribosomal_eS17_sf"/>
</dbReference>
<dbReference type="HAMAP" id="MF_00511">
    <property type="entry name" value="Ribosomal_eS17"/>
    <property type="match status" value="1"/>
</dbReference>
<evidence type="ECO:0000313" key="5">
    <source>
        <dbReference type="Proteomes" id="UP001439008"/>
    </source>
</evidence>
<dbReference type="EC" id="3.6.4.13" evidence="4"/>
<comment type="caution">
    <text evidence="4">The sequence shown here is derived from an EMBL/GenBank/DDBJ whole genome shotgun (WGS) entry which is preliminary data.</text>
</comment>
<dbReference type="PANTHER" id="PTHR10732:SF0">
    <property type="entry name" value="40S RIBOSOMAL PROTEIN S17"/>
    <property type="match status" value="1"/>
</dbReference>
<dbReference type="SUPFAM" id="SSF116820">
    <property type="entry name" value="Rps17e-like"/>
    <property type="match status" value="1"/>
</dbReference>
<comment type="similarity">
    <text evidence="1">Belongs to the eukaryotic ribosomal protein eS17 family.</text>
</comment>
<dbReference type="PANTHER" id="PTHR10732">
    <property type="entry name" value="40S RIBOSOMAL PROTEIN S17"/>
    <property type="match status" value="1"/>
</dbReference>
<dbReference type="GO" id="GO:0005840">
    <property type="term" value="C:ribosome"/>
    <property type="evidence" value="ECO:0007669"/>
    <property type="project" value="UniProtKB-KW"/>
</dbReference>
<protein>
    <submittedName>
        <fullName evidence="4">40S ribosomal protein S17</fullName>
        <ecNumber evidence="4">3.6.4.13</ecNumber>
    </submittedName>
</protein>
<keyword evidence="2 4" id="KW-0689">Ribosomal protein</keyword>
<keyword evidence="5" id="KW-1185">Reference proteome</keyword>
<name>A0ABV2AGG4_9EUKA</name>
<evidence type="ECO:0000256" key="3">
    <source>
        <dbReference type="ARBA" id="ARBA00023274"/>
    </source>
</evidence>
<evidence type="ECO:0000256" key="2">
    <source>
        <dbReference type="ARBA" id="ARBA00022980"/>
    </source>
</evidence>
<gene>
    <name evidence="4" type="primary">RPS17</name>
    <name evidence="4" type="ORF">MHBO_000679</name>
</gene>
<evidence type="ECO:0000313" key="4">
    <source>
        <dbReference type="EMBL" id="MES1918769.1"/>
    </source>
</evidence>
<sequence length="146" mass="17288">MGRVSNKIVKNASKKIVEQYYKRLTLDFYTNKRVIEEVVETPSKKVRNKIAGYTTRLMRRIQRGPVKGVTLKLQEYERERKMDYEPLVSDLDTRRILIDPDTEQMVKSVIKRIAPVNPEDYNMTNLELIKKPSHEREKRAKRAPLQ</sequence>
<dbReference type="GO" id="GO:0003724">
    <property type="term" value="F:RNA helicase activity"/>
    <property type="evidence" value="ECO:0007669"/>
    <property type="project" value="UniProtKB-EC"/>
</dbReference>
<dbReference type="Gene3D" id="1.10.60.20">
    <property type="entry name" value="Ribosomal protein S17e-like"/>
    <property type="match status" value="1"/>
</dbReference>